<dbReference type="EMBL" id="JACRSU010000002">
    <property type="protein sequence ID" value="MBC8540755.1"/>
    <property type="molecule type" value="Genomic_DNA"/>
</dbReference>
<keyword evidence="1" id="KW-0175">Coiled coil</keyword>
<sequence length="137" mass="15270">MDNFFSEIKNTADKVAKKSSELVEMSKVKLSMVNTKSEIGTNFKVLGELVYLSQKDGAEPDTKKIEETIAKINELYDRLDELSEVSSTLKNEKICPNCTKSNPADAQFCSGCGYKFTNNDPDDDDLNVEEITEVDVV</sequence>
<dbReference type="InterPro" id="IPR038587">
    <property type="entry name" value="Ribosomal_eL40_sf"/>
</dbReference>
<dbReference type="RefSeq" id="WP_249311904.1">
    <property type="nucleotide sequence ID" value="NZ_JACRSU010000002.1"/>
</dbReference>
<reference evidence="3" key="1">
    <citation type="submission" date="2020-08" db="EMBL/GenBank/DDBJ databases">
        <title>Genome public.</title>
        <authorList>
            <person name="Liu C."/>
            <person name="Sun Q."/>
        </authorList>
    </citation>
    <scope>NUCLEOTIDE SEQUENCE</scope>
    <source>
        <strain evidence="3">H8</strain>
    </source>
</reference>
<feature type="domain" description="Zinc-ribbon" evidence="2">
    <location>
        <begin position="95"/>
        <end position="115"/>
    </location>
</feature>
<accession>A0A926HZ37</accession>
<comment type="caution">
    <text evidence="3">The sequence shown here is derived from an EMBL/GenBank/DDBJ whole genome shotgun (WGS) entry which is preliminary data.</text>
</comment>
<dbReference type="AlphaFoldDB" id="A0A926HZ37"/>
<protein>
    <submittedName>
        <fullName evidence="3">Zinc ribbon domain-containing protein</fullName>
    </submittedName>
</protein>
<dbReference type="Pfam" id="PF13240">
    <property type="entry name" value="Zn_Ribbon_1"/>
    <property type="match status" value="1"/>
</dbReference>
<evidence type="ECO:0000313" key="4">
    <source>
        <dbReference type="Proteomes" id="UP000611762"/>
    </source>
</evidence>
<gene>
    <name evidence="3" type="ORF">H8698_07165</name>
</gene>
<dbReference type="InterPro" id="IPR026870">
    <property type="entry name" value="Zinc_ribbon_dom"/>
</dbReference>
<feature type="coiled-coil region" evidence="1">
    <location>
        <begin position="65"/>
        <end position="92"/>
    </location>
</feature>
<proteinExistence type="predicted"/>
<dbReference type="Gene3D" id="4.10.1060.50">
    <property type="match status" value="1"/>
</dbReference>
<name>A0A926HZ37_9FIRM</name>
<dbReference type="Proteomes" id="UP000611762">
    <property type="component" value="Unassembled WGS sequence"/>
</dbReference>
<keyword evidence="4" id="KW-1185">Reference proteome</keyword>
<evidence type="ECO:0000259" key="2">
    <source>
        <dbReference type="Pfam" id="PF13240"/>
    </source>
</evidence>
<evidence type="ECO:0000256" key="1">
    <source>
        <dbReference type="SAM" id="Coils"/>
    </source>
</evidence>
<organism evidence="3 4">
    <name type="scientific">Congzhengia minquanensis</name>
    <dbReference type="NCBI Taxonomy" id="2763657"/>
    <lineage>
        <taxon>Bacteria</taxon>
        <taxon>Bacillati</taxon>
        <taxon>Bacillota</taxon>
        <taxon>Clostridia</taxon>
        <taxon>Eubacteriales</taxon>
        <taxon>Oscillospiraceae</taxon>
        <taxon>Congzhengia</taxon>
    </lineage>
</organism>
<evidence type="ECO:0000313" key="3">
    <source>
        <dbReference type="EMBL" id="MBC8540755.1"/>
    </source>
</evidence>